<organism evidence="1">
    <name type="scientific">Rhizophora mucronata</name>
    <name type="common">Asiatic mangrove</name>
    <dbReference type="NCBI Taxonomy" id="61149"/>
    <lineage>
        <taxon>Eukaryota</taxon>
        <taxon>Viridiplantae</taxon>
        <taxon>Streptophyta</taxon>
        <taxon>Embryophyta</taxon>
        <taxon>Tracheophyta</taxon>
        <taxon>Spermatophyta</taxon>
        <taxon>Magnoliopsida</taxon>
        <taxon>eudicotyledons</taxon>
        <taxon>Gunneridae</taxon>
        <taxon>Pentapetalae</taxon>
        <taxon>rosids</taxon>
        <taxon>fabids</taxon>
        <taxon>Malpighiales</taxon>
        <taxon>Rhizophoraceae</taxon>
        <taxon>Rhizophora</taxon>
    </lineage>
</organism>
<name>A0A2P2NZC4_RHIMU</name>
<evidence type="ECO:0000313" key="1">
    <source>
        <dbReference type="EMBL" id="MBX47739.1"/>
    </source>
</evidence>
<protein>
    <submittedName>
        <fullName evidence="1">Uncharacterized protein</fullName>
    </submittedName>
</protein>
<accession>A0A2P2NZC4</accession>
<proteinExistence type="predicted"/>
<dbReference type="EMBL" id="GGEC01067255">
    <property type="protein sequence ID" value="MBX47739.1"/>
    <property type="molecule type" value="Transcribed_RNA"/>
</dbReference>
<dbReference type="AlphaFoldDB" id="A0A2P2NZC4"/>
<reference evidence="1" key="1">
    <citation type="submission" date="2018-02" db="EMBL/GenBank/DDBJ databases">
        <title>Rhizophora mucronata_Transcriptome.</title>
        <authorList>
            <person name="Meera S.P."/>
            <person name="Sreeshan A."/>
            <person name="Augustine A."/>
        </authorList>
    </citation>
    <scope>NUCLEOTIDE SEQUENCE</scope>
    <source>
        <tissue evidence="1">Leaf</tissue>
    </source>
</reference>
<sequence length="49" mass="5637">MAITAFCLQESWKYRISRACNAQNCRTRAKKIRGMCLIVQCVCYSFNVG</sequence>